<dbReference type="AlphaFoldDB" id="W4L4T6"/>
<feature type="domain" description="NADPH-dependent FMN reductase-like" evidence="1">
    <location>
        <begin position="5"/>
        <end position="157"/>
    </location>
</feature>
<dbReference type="GO" id="GO:0010181">
    <property type="term" value="F:FMN binding"/>
    <property type="evidence" value="ECO:0007669"/>
    <property type="project" value="TreeGrafter"/>
</dbReference>
<dbReference type="InterPro" id="IPR005025">
    <property type="entry name" value="FMN_Rdtase-like_dom"/>
</dbReference>
<dbReference type="PANTHER" id="PTHR30543">
    <property type="entry name" value="CHROMATE REDUCTASE"/>
    <property type="match status" value="1"/>
</dbReference>
<gene>
    <name evidence="2" type="ORF">ETSY1_40615</name>
</gene>
<protein>
    <submittedName>
        <fullName evidence="2">FMN reductase</fullName>
    </submittedName>
</protein>
<sequence>MSRKPRIIAFAGSAREGSVNKKLVRIAAAGAEAAGADVEVLDLRDFPLPLYDGDLEAQDGVPANAEVLRQKMAACDGLLISAPEYNSSISPLLKNTIDWATRLPGGKPSLEAFEGKLVVLMSASPGGFGGMRGLVHLRAILGNIGAIVLPQTRSVREAFKAFDESGRLVDDQERERIEQLGMDLAHLAGKLLNP</sequence>
<dbReference type="EMBL" id="AZHW01001303">
    <property type="protein sequence ID" value="ETW93118.1"/>
    <property type="molecule type" value="Genomic_DNA"/>
</dbReference>
<dbReference type="SUPFAM" id="SSF52218">
    <property type="entry name" value="Flavoproteins"/>
    <property type="match status" value="1"/>
</dbReference>
<name>W4L4T6_ENTF1</name>
<dbReference type="InterPro" id="IPR029039">
    <property type="entry name" value="Flavoprotein-like_sf"/>
</dbReference>
<comment type="caution">
    <text evidence="2">The sequence shown here is derived from an EMBL/GenBank/DDBJ whole genome shotgun (WGS) entry which is preliminary data.</text>
</comment>
<evidence type="ECO:0000313" key="2">
    <source>
        <dbReference type="EMBL" id="ETW93118.1"/>
    </source>
</evidence>
<proteinExistence type="predicted"/>
<organism evidence="2 3">
    <name type="scientific">Entotheonella factor</name>
    <dbReference type="NCBI Taxonomy" id="1429438"/>
    <lineage>
        <taxon>Bacteria</taxon>
        <taxon>Pseudomonadati</taxon>
        <taxon>Nitrospinota/Tectimicrobiota group</taxon>
        <taxon>Candidatus Tectimicrobiota</taxon>
        <taxon>Candidatus Entotheonellia</taxon>
        <taxon>Candidatus Entotheonellales</taxon>
        <taxon>Candidatus Entotheonellaceae</taxon>
        <taxon>Candidatus Entotheonella</taxon>
    </lineage>
</organism>
<dbReference type="Proteomes" id="UP000019141">
    <property type="component" value="Unassembled WGS sequence"/>
</dbReference>
<evidence type="ECO:0000259" key="1">
    <source>
        <dbReference type="Pfam" id="PF03358"/>
    </source>
</evidence>
<dbReference type="GO" id="GO:0005829">
    <property type="term" value="C:cytosol"/>
    <property type="evidence" value="ECO:0007669"/>
    <property type="project" value="TreeGrafter"/>
</dbReference>
<dbReference type="GO" id="GO:0016491">
    <property type="term" value="F:oxidoreductase activity"/>
    <property type="evidence" value="ECO:0007669"/>
    <property type="project" value="InterPro"/>
</dbReference>
<dbReference type="Pfam" id="PF03358">
    <property type="entry name" value="FMN_red"/>
    <property type="match status" value="1"/>
</dbReference>
<dbReference type="HOGENOM" id="CLU_055322_4_1_7"/>
<accession>W4L4T6</accession>
<dbReference type="Gene3D" id="3.40.50.360">
    <property type="match status" value="1"/>
</dbReference>
<dbReference type="PATRIC" id="fig|1429438.4.peg.7608"/>
<evidence type="ECO:0000313" key="3">
    <source>
        <dbReference type="Proteomes" id="UP000019141"/>
    </source>
</evidence>
<dbReference type="InterPro" id="IPR050712">
    <property type="entry name" value="NAD(P)H-dep_reductase"/>
</dbReference>
<keyword evidence="3" id="KW-1185">Reference proteome</keyword>
<reference evidence="2 3" key="1">
    <citation type="journal article" date="2014" name="Nature">
        <title>An environmental bacterial taxon with a large and distinct metabolic repertoire.</title>
        <authorList>
            <person name="Wilson M.C."/>
            <person name="Mori T."/>
            <person name="Ruckert C."/>
            <person name="Uria A.R."/>
            <person name="Helf M.J."/>
            <person name="Takada K."/>
            <person name="Gernert C."/>
            <person name="Steffens U.A."/>
            <person name="Heycke N."/>
            <person name="Schmitt S."/>
            <person name="Rinke C."/>
            <person name="Helfrich E.J."/>
            <person name="Brachmann A.O."/>
            <person name="Gurgui C."/>
            <person name="Wakimoto T."/>
            <person name="Kracht M."/>
            <person name="Crusemann M."/>
            <person name="Hentschel U."/>
            <person name="Abe I."/>
            <person name="Matsunaga S."/>
            <person name="Kalinowski J."/>
            <person name="Takeyama H."/>
            <person name="Piel J."/>
        </authorList>
    </citation>
    <scope>NUCLEOTIDE SEQUENCE [LARGE SCALE GENOMIC DNA]</scope>
    <source>
        <strain evidence="3">TSY1</strain>
    </source>
</reference>
<dbReference type="PANTHER" id="PTHR30543:SF21">
    <property type="entry name" value="NAD(P)H-DEPENDENT FMN REDUCTASE LOT6"/>
    <property type="match status" value="1"/>
</dbReference>